<feature type="region of interest" description="Disordered" evidence="1">
    <location>
        <begin position="26"/>
        <end position="57"/>
    </location>
</feature>
<evidence type="ECO:0000313" key="3">
    <source>
        <dbReference type="Proteomes" id="UP001634007"/>
    </source>
</evidence>
<dbReference type="SUPFAM" id="SSF50978">
    <property type="entry name" value="WD40 repeat-like"/>
    <property type="match status" value="1"/>
</dbReference>
<name>A0ABD3IQ53_EUCGL</name>
<evidence type="ECO:0000256" key="1">
    <source>
        <dbReference type="SAM" id="MobiDB-lite"/>
    </source>
</evidence>
<dbReference type="AlphaFoldDB" id="A0ABD3IQ53"/>
<dbReference type="EMBL" id="JBJKBG010000011">
    <property type="protein sequence ID" value="KAL3716339.1"/>
    <property type="molecule type" value="Genomic_DNA"/>
</dbReference>
<dbReference type="PANTHER" id="PTHR15319">
    <property type="entry name" value="TATA BOX-BINDING PROTEIN ASSOCIATED FACTOR RNA POLYMERASE I SUBUNIT C"/>
    <property type="match status" value="1"/>
</dbReference>
<accession>A0ABD3IQ53</accession>
<evidence type="ECO:0000313" key="2">
    <source>
        <dbReference type="EMBL" id="KAL3716339.1"/>
    </source>
</evidence>
<sequence>MDFDQEWKSKFPINTVFKSPLLLASDPSSSNSQLGPLVFNPKPGSRTELLSSPSLAPPPVLPPLPQLSLARFLSTTSPVPPSASSKIEASFGPEQADPAPGFAHNRLQFLRCPDSSEVIAFFPTGDNSDQIGFLILSLEDGKFDVKIGEDGDVFRSKKRFYHSIVRIVVNSIPDSGKCMSSSVGYLLAYTMYSVHWFVVRRGGNSGVPVLVFLGSKVFKTCSIVHACWSPELPELSVVLLENGNIYLFDLEHILHKVGLEHNLKGTQLRVLWNHTASSKSAKWLGCEFSWHPKILIVARSDAVFLVDFRSEQCIIRCIANIGMSGIYASTEKDQFLAFSRAGSDGFHFALASNKLLLLCDTRKPLKPVLQWSHGLDRPCYIDMFKLSKLRSNSKQDTYEHASKLGFCILLGSLWNCEWSLFCYGPPLPDARGSSPSKVSGICDSFYAWGLPSELSLSGRECGSGSCLLQEEFLKKSPPQWVDWQRKRDLVLGFGILGSDLSSPASDDDEYGGFTLIRLMSSGKLEYQRYSASWDVERSCQKDVNLSFMDNGLCSVVEDDYKFPKRFKYLKLDYLYSFLKGNLASVVEAKIEKTSSCPKEKESFDPACHVALCKMLKSSGFQLGSPSALSFDDIRSPTTIGEIISRKKCAGLSTELLLLAFSGYSEFLEVLLDQKKVSLEFLVVPETVQLQPFVLREPSFRSNKWSNKVHRSDALVGPVLPVPFLSTLHRVRDGSSEASVELSSEAELSLQFGEVMQVATKVAMSDSGPEAHDERAISLADDREETWTASQQEKPFFLYHVGSFKPYAHPVCSHMVSKVVDSKAISTKSTDATGLEIFDDICPIKMMFNSSQQDFGSTELTIYNILKGQYLKRQESFDPYQDFLSRCKLQK</sequence>
<dbReference type="InterPro" id="IPR036322">
    <property type="entry name" value="WD40_repeat_dom_sf"/>
</dbReference>
<dbReference type="Proteomes" id="UP001634007">
    <property type="component" value="Unassembled WGS sequence"/>
</dbReference>
<protein>
    <submittedName>
        <fullName evidence="2">Uncharacterized protein</fullName>
    </submittedName>
</protein>
<comment type="caution">
    <text evidence="2">The sequence shown here is derived from an EMBL/GenBank/DDBJ whole genome shotgun (WGS) entry which is preliminary data.</text>
</comment>
<dbReference type="InterPro" id="IPR038801">
    <property type="entry name" value="TAF1C"/>
</dbReference>
<organism evidence="2 3">
    <name type="scientific">Eucalyptus globulus</name>
    <name type="common">Tasmanian blue gum</name>
    <dbReference type="NCBI Taxonomy" id="34317"/>
    <lineage>
        <taxon>Eukaryota</taxon>
        <taxon>Viridiplantae</taxon>
        <taxon>Streptophyta</taxon>
        <taxon>Embryophyta</taxon>
        <taxon>Tracheophyta</taxon>
        <taxon>Spermatophyta</taxon>
        <taxon>Magnoliopsida</taxon>
        <taxon>eudicotyledons</taxon>
        <taxon>Gunneridae</taxon>
        <taxon>Pentapetalae</taxon>
        <taxon>rosids</taxon>
        <taxon>malvids</taxon>
        <taxon>Myrtales</taxon>
        <taxon>Myrtaceae</taxon>
        <taxon>Myrtoideae</taxon>
        <taxon>Eucalypteae</taxon>
        <taxon>Eucalyptus</taxon>
    </lineage>
</organism>
<keyword evidence="3" id="KW-1185">Reference proteome</keyword>
<reference evidence="2 3" key="1">
    <citation type="submission" date="2024-11" db="EMBL/GenBank/DDBJ databases">
        <title>Chromosome-level genome assembly of Eucalyptus globulus Labill. provides insights into its genome evolution.</title>
        <authorList>
            <person name="Li X."/>
        </authorList>
    </citation>
    <scope>NUCLEOTIDE SEQUENCE [LARGE SCALE GENOMIC DNA]</scope>
    <source>
        <strain evidence="2">CL2024</strain>
        <tissue evidence="2">Fresh tender leaves</tissue>
    </source>
</reference>
<dbReference type="PANTHER" id="PTHR15319:SF1">
    <property type="entry name" value="TATA BOX-BINDING PROTEIN-ASSOCIATED FACTOR RNA POLYMERASE I SUBUNIT C"/>
    <property type="match status" value="1"/>
</dbReference>
<gene>
    <name evidence="2" type="ORF">ACJRO7_008011</name>
</gene>
<proteinExistence type="predicted"/>